<reference evidence="4" key="2">
    <citation type="submission" date="2016-04" db="EMBL/GenBank/DDBJ databases">
        <authorList>
            <person name="Guldener U."/>
            <person name="Guldener U."/>
        </authorList>
    </citation>
    <scope>NUCLEOTIDE SEQUENCE [LARGE SCALE GENOMIC DNA]</scope>
    <source>
        <strain evidence="4">UB2112</strain>
    </source>
</reference>
<dbReference type="OrthoDB" id="198652at2759"/>
<accession>A0A1K0H6E8</accession>
<protein>
    <submittedName>
        <fullName evidence="2">Uncharacterized protein</fullName>
    </submittedName>
</protein>
<organism evidence="2 4">
    <name type="scientific">Ustilago bromivora</name>
    <dbReference type="NCBI Taxonomy" id="307758"/>
    <lineage>
        <taxon>Eukaryota</taxon>
        <taxon>Fungi</taxon>
        <taxon>Dikarya</taxon>
        <taxon>Basidiomycota</taxon>
        <taxon>Ustilaginomycotina</taxon>
        <taxon>Ustilaginomycetes</taxon>
        <taxon>Ustilaginales</taxon>
        <taxon>Ustilaginaceae</taxon>
        <taxon>Ustilago</taxon>
    </lineage>
</organism>
<feature type="region of interest" description="Disordered" evidence="1">
    <location>
        <begin position="332"/>
        <end position="353"/>
    </location>
</feature>
<evidence type="ECO:0000313" key="3">
    <source>
        <dbReference type="EMBL" id="SYW74953.1"/>
    </source>
</evidence>
<reference evidence="2" key="1">
    <citation type="submission" date="2016-04" db="EMBL/GenBank/DDBJ databases">
        <authorList>
            <person name="Evans L.H."/>
            <person name="Alamgir A."/>
            <person name="Owens N."/>
            <person name="Weber N.D."/>
            <person name="Virtaneva K."/>
            <person name="Barbian K."/>
            <person name="Babar A."/>
            <person name="Rosenke K."/>
        </authorList>
    </citation>
    <scope>NUCLEOTIDE SEQUENCE</scope>
    <source>
        <strain evidence="2">UB2112</strain>
    </source>
</reference>
<feature type="compositionally biased region" description="Basic and acidic residues" evidence="1">
    <location>
        <begin position="339"/>
        <end position="352"/>
    </location>
</feature>
<proteinExistence type="predicted"/>
<dbReference type="EMBL" id="LT558126">
    <property type="protein sequence ID" value="SAM83302.1"/>
    <property type="molecule type" value="Genomic_DNA"/>
</dbReference>
<reference evidence="3" key="3">
    <citation type="submission" date="2018-08" db="EMBL/GenBank/DDBJ databases">
        <authorList>
            <person name="Guldener U."/>
        </authorList>
    </citation>
    <scope>NUCLEOTIDE SEQUENCE</scope>
    <source>
        <strain evidence="3">UB2</strain>
    </source>
</reference>
<evidence type="ECO:0000313" key="5">
    <source>
        <dbReference type="Proteomes" id="UP000658997"/>
    </source>
</evidence>
<dbReference type="AlphaFoldDB" id="A0A1K0H6E8"/>
<feature type="region of interest" description="Disordered" evidence="1">
    <location>
        <begin position="123"/>
        <end position="144"/>
    </location>
</feature>
<dbReference type="Proteomes" id="UP000658997">
    <property type="component" value="Unassembled WGS sequence"/>
</dbReference>
<evidence type="ECO:0000313" key="4">
    <source>
        <dbReference type="Proteomes" id="UP000179920"/>
    </source>
</evidence>
<gene>
    <name evidence="3" type="ORF">UBRO2_00363</name>
    <name evidence="2" type="ORF">UBRO_05329</name>
</gene>
<evidence type="ECO:0000313" key="2">
    <source>
        <dbReference type="EMBL" id="SAM83302.1"/>
    </source>
</evidence>
<evidence type="ECO:0000256" key="1">
    <source>
        <dbReference type="SAM" id="MobiDB-lite"/>
    </source>
</evidence>
<keyword evidence="5" id="KW-1185">Reference proteome</keyword>
<name>A0A1K0H6E8_9BASI</name>
<dbReference type="Proteomes" id="UP000179920">
    <property type="component" value="Chromosome X"/>
</dbReference>
<dbReference type="EMBL" id="ULHB01000003">
    <property type="protein sequence ID" value="SYW74953.1"/>
    <property type="molecule type" value="Genomic_DNA"/>
</dbReference>
<sequence length="423" mass="48005">MLASTSTSSSTILITTLNEGLRHLYRTILHQARLLSSTFNDPVILTSHRYLARCNLSPLLTTRPSHLPSTSSRAYPPSTEAKRILRARTQRRHLADANFGWEHAVYRSLSLAYARSGKLRRDALSDLSPQPSASPSEKKYPKELRKKEFPPLLVGLLTSEASMDGAPVKNASHLTSRPPPPFLPAEDNALVQHFNKASGRRRVSGAKKKYLKSYMRKLKVPLDIVTGDRGSEDSLFARLVNKARPMAEEFVNLPTRFHLRDEQKREGKDSKPYLNTAYKAVQQYKSKMNAAQHRTKALRAQGWGSNPKDYSQPRRQRRIYARILDDAPLLLLPSSTPTKAEEEEKKREKDPLGIRSKLKQATWIMERKKRDKVRVVKSAFGIGPKNHRFETVPFGLFSHPSNEGEGRGLNSIERRFLEQQGLL</sequence>